<dbReference type="InterPro" id="IPR024623">
    <property type="entry name" value="YtxH"/>
</dbReference>
<dbReference type="RefSeq" id="WP_045502033.1">
    <property type="nucleotide sequence ID" value="NZ_JYGL01000001.1"/>
</dbReference>
<dbReference type="Pfam" id="PF12732">
    <property type="entry name" value="YtxH"/>
    <property type="match status" value="1"/>
</dbReference>
<evidence type="ECO:0000313" key="2">
    <source>
        <dbReference type="Proteomes" id="UP000033658"/>
    </source>
</evidence>
<dbReference type="AlphaFoldDB" id="A0AAW3H609"/>
<dbReference type="EMBL" id="JYGL01000001">
    <property type="protein sequence ID" value="KJQ58279.1"/>
    <property type="molecule type" value="Genomic_DNA"/>
</dbReference>
<reference evidence="1 2" key="1">
    <citation type="submission" date="2015-02" db="EMBL/GenBank/DDBJ databases">
        <title>Evolution of amylase-binding proteins of oral streptococcal species.</title>
        <authorList>
            <person name="Haase E.M."/>
        </authorList>
    </citation>
    <scope>NUCLEOTIDE SEQUENCE [LARGE SCALE GENOMIC DNA]</scope>
    <source>
        <strain evidence="1 2">G9B</strain>
    </source>
</reference>
<sequence length="147" mass="16426">MGKFSSIVLGAASGAVAAIFLSSEKGKEVRARVSNFIKEVQENPEEVKEQVCHSATELKNHAVDTVTQVRDKVNNGEITKESILTSVKETTKEMLDYSQDKFQAIKEKIQEEHLTKDNLVSSIKEKAHALTDEKDHSEEIVIDLKEE</sequence>
<protein>
    <submittedName>
        <fullName evidence="1">YtxH-like protein</fullName>
    </submittedName>
</protein>
<comment type="caution">
    <text evidence="1">The sequence shown here is derived from an EMBL/GenBank/DDBJ whole genome shotgun (WGS) entry which is preliminary data.</text>
</comment>
<name>A0AAW3H609_STRGN</name>
<gene>
    <name evidence="1" type="ORF">TZ86_00119</name>
</gene>
<accession>A0AAW3H609</accession>
<dbReference type="Proteomes" id="UP000033658">
    <property type="component" value="Unassembled WGS sequence"/>
</dbReference>
<evidence type="ECO:0000313" key="1">
    <source>
        <dbReference type="EMBL" id="KJQ58279.1"/>
    </source>
</evidence>
<proteinExistence type="predicted"/>
<organism evidence="1 2">
    <name type="scientific">Streptococcus gordonii</name>
    <dbReference type="NCBI Taxonomy" id="1302"/>
    <lineage>
        <taxon>Bacteria</taxon>
        <taxon>Bacillati</taxon>
        <taxon>Bacillota</taxon>
        <taxon>Bacilli</taxon>
        <taxon>Lactobacillales</taxon>
        <taxon>Streptococcaceae</taxon>
        <taxon>Streptococcus</taxon>
    </lineage>
</organism>